<comment type="cofactor">
    <cofactor evidence="1">
        <name>Fe(2+)</name>
        <dbReference type="ChEBI" id="CHEBI:29033"/>
    </cofactor>
</comment>
<evidence type="ECO:0000313" key="14">
    <source>
        <dbReference type="Proteomes" id="UP000697995"/>
    </source>
</evidence>
<comment type="pathway">
    <text evidence="2">Alkene biosynthesis; ethylene biosynthesis via 2-oxoglutarate.</text>
</comment>
<dbReference type="EC" id="1.14.20.7" evidence="3"/>
<comment type="caution">
    <text evidence="13">The sequence shown here is derived from an EMBL/GenBank/DDBJ whole genome shotgun (WGS) entry which is preliminary data.</text>
</comment>
<evidence type="ECO:0000256" key="3">
    <source>
        <dbReference type="ARBA" id="ARBA00012293"/>
    </source>
</evidence>
<evidence type="ECO:0000256" key="5">
    <source>
        <dbReference type="ARBA" id="ARBA00019045"/>
    </source>
</evidence>
<accession>A0ABS1D3H5</accession>
<dbReference type="Proteomes" id="UP000697995">
    <property type="component" value="Unassembled WGS sequence"/>
</dbReference>
<dbReference type="InterPro" id="IPR026992">
    <property type="entry name" value="DIOX_N"/>
</dbReference>
<dbReference type="Pfam" id="PF14226">
    <property type="entry name" value="DIOX_N"/>
    <property type="match status" value="1"/>
</dbReference>
<keyword evidence="11" id="KW-0408">Iron</keyword>
<reference evidence="13 14" key="1">
    <citation type="journal article" date="2020" name="Microorganisms">
        <title>Osmotic Adaptation and Compatible Solute Biosynthesis of Phototrophic Bacteria as Revealed from Genome Analyses.</title>
        <authorList>
            <person name="Imhoff J.F."/>
            <person name="Rahn T."/>
            <person name="Kunzel S."/>
            <person name="Keller A."/>
            <person name="Neulinger S.C."/>
        </authorList>
    </citation>
    <scope>NUCLEOTIDE SEQUENCE [LARGE SCALE GENOMIC DNA]</scope>
    <source>
        <strain evidence="13 14">DSM 15382</strain>
    </source>
</reference>
<dbReference type="InterPro" id="IPR027443">
    <property type="entry name" value="IPNS-like_sf"/>
</dbReference>
<dbReference type="InterPro" id="IPR005123">
    <property type="entry name" value="Oxoglu/Fe-dep_dioxygenase_dom"/>
</dbReference>
<name>A0ABS1D3H5_9PROT</name>
<organism evidence="13 14">
    <name type="scientific">Paracraurococcus ruber</name>
    <dbReference type="NCBI Taxonomy" id="77675"/>
    <lineage>
        <taxon>Bacteria</taxon>
        <taxon>Pseudomonadati</taxon>
        <taxon>Pseudomonadota</taxon>
        <taxon>Alphaproteobacteria</taxon>
        <taxon>Acetobacterales</taxon>
        <taxon>Roseomonadaceae</taxon>
        <taxon>Paracraurococcus</taxon>
    </lineage>
</organism>
<evidence type="ECO:0000256" key="8">
    <source>
        <dbReference type="ARBA" id="ARBA00031282"/>
    </source>
</evidence>
<evidence type="ECO:0000259" key="12">
    <source>
        <dbReference type="PROSITE" id="PS51471"/>
    </source>
</evidence>
<evidence type="ECO:0000256" key="9">
    <source>
        <dbReference type="ARBA" id="ARBA00047725"/>
    </source>
</evidence>
<evidence type="ECO:0000256" key="10">
    <source>
        <dbReference type="ARBA" id="ARBA00049359"/>
    </source>
</evidence>
<comment type="similarity">
    <text evidence="11">Belongs to the iron/ascorbate-dependent oxidoreductase family.</text>
</comment>
<comment type="catalytic activity">
    <reaction evidence="10">
        <text>L-arginine + 2-oxoglutarate + O2 = guanidine + L-glutamate 5-semialdehyde + succinate + CO2</text>
        <dbReference type="Rhea" id="RHEA:31535"/>
        <dbReference type="ChEBI" id="CHEBI:15379"/>
        <dbReference type="ChEBI" id="CHEBI:16526"/>
        <dbReference type="ChEBI" id="CHEBI:16810"/>
        <dbReference type="ChEBI" id="CHEBI:30031"/>
        <dbReference type="ChEBI" id="CHEBI:30087"/>
        <dbReference type="ChEBI" id="CHEBI:32682"/>
        <dbReference type="ChEBI" id="CHEBI:58066"/>
        <dbReference type="EC" id="1.14.20.7"/>
    </reaction>
</comment>
<feature type="domain" description="Fe2OG dioxygenase" evidence="12">
    <location>
        <begin position="193"/>
        <end position="293"/>
    </location>
</feature>
<dbReference type="Gene3D" id="2.60.120.330">
    <property type="entry name" value="B-lactam Antibiotic, Isopenicillin N Synthase, Chain"/>
    <property type="match status" value="1"/>
</dbReference>
<dbReference type="InterPro" id="IPR050231">
    <property type="entry name" value="Iron_ascorbate_oxido_reductase"/>
</dbReference>
<dbReference type="PANTHER" id="PTHR47990">
    <property type="entry name" value="2-OXOGLUTARATE (2OG) AND FE(II)-DEPENDENT OXYGENASE SUPERFAMILY PROTEIN-RELATED"/>
    <property type="match status" value="1"/>
</dbReference>
<gene>
    <name evidence="13" type="ORF">CKO45_24670</name>
</gene>
<dbReference type="PRINTS" id="PR00682">
    <property type="entry name" value="IPNSYNTHASE"/>
</dbReference>
<evidence type="ECO:0000256" key="2">
    <source>
        <dbReference type="ARBA" id="ARBA00004767"/>
    </source>
</evidence>
<proteinExistence type="inferred from homology"/>
<evidence type="ECO:0000256" key="7">
    <source>
        <dbReference type="ARBA" id="ARBA00031011"/>
    </source>
</evidence>
<sequence>MVRCPAGTPAGQNRPSRRAAMAADTASTPAIPVIDLGPYLAGKPGAPEATAAQLRHANETIGFLTIVNHGVPASLVEEAFAACARFHAQPLDAKLALRVDGEFRGYVPVRGSTTRHSRLNADNQPNENEAYFMKRVGEDAGATDRWPAGLPGFREVALRYYAAMDALAQRLLPLYAMALDLPADWFAPHCDRPLTGLRFTHYPPARYGANQFGLAPHADTSFITLLAQNRVPGLQLRTTDGAWIDAPVVPDSFVVNTGEVLHRWSNGRFINTPHRAYNLSPGPRYAIPYFFHPNPDTLMEPVPSCRVPGEAPRYAPMTVGDYMAWFRQQNYGLSAKAKADAA</sequence>
<dbReference type="EC" id="1.13.12.19" evidence="4"/>
<dbReference type="SUPFAM" id="SSF51197">
    <property type="entry name" value="Clavaminate synthase-like"/>
    <property type="match status" value="1"/>
</dbReference>
<dbReference type="InterPro" id="IPR044861">
    <property type="entry name" value="IPNS-like_FE2OG_OXY"/>
</dbReference>
<comment type="catalytic activity">
    <reaction evidence="9">
        <text>2-oxoglutarate + O2 + 2 H(+) = ethene + 3 CO2 + H2O</text>
        <dbReference type="Rhea" id="RHEA:31523"/>
        <dbReference type="ChEBI" id="CHEBI:15377"/>
        <dbReference type="ChEBI" id="CHEBI:15378"/>
        <dbReference type="ChEBI" id="CHEBI:15379"/>
        <dbReference type="ChEBI" id="CHEBI:16526"/>
        <dbReference type="ChEBI" id="CHEBI:16810"/>
        <dbReference type="ChEBI" id="CHEBI:18153"/>
        <dbReference type="EC" id="1.13.12.19"/>
    </reaction>
</comment>
<evidence type="ECO:0000256" key="11">
    <source>
        <dbReference type="RuleBase" id="RU003682"/>
    </source>
</evidence>
<dbReference type="PROSITE" id="PS51471">
    <property type="entry name" value="FE2OG_OXY"/>
    <property type="match status" value="1"/>
</dbReference>
<dbReference type="EMBL" id="NRSG01000298">
    <property type="protein sequence ID" value="MBK1661406.1"/>
    <property type="molecule type" value="Genomic_DNA"/>
</dbReference>
<evidence type="ECO:0000313" key="13">
    <source>
        <dbReference type="EMBL" id="MBK1661406.1"/>
    </source>
</evidence>
<keyword evidence="11" id="KW-0479">Metal-binding</keyword>
<evidence type="ECO:0000256" key="4">
    <source>
        <dbReference type="ARBA" id="ARBA00012531"/>
    </source>
</evidence>
<keyword evidence="11" id="KW-0560">Oxidoreductase</keyword>
<evidence type="ECO:0000256" key="6">
    <source>
        <dbReference type="ARBA" id="ARBA00022666"/>
    </source>
</evidence>
<evidence type="ECO:0000256" key="1">
    <source>
        <dbReference type="ARBA" id="ARBA00001954"/>
    </source>
</evidence>
<keyword evidence="14" id="KW-1185">Reference proteome</keyword>
<keyword evidence="6" id="KW-0266">Ethylene biosynthesis</keyword>
<protein>
    <recommendedName>
        <fullName evidence="5">2-oxoglutarate-dependent ethylene/succinate-forming enzyme</fullName>
        <ecNumber evidence="4">1.13.12.19</ecNumber>
        <ecNumber evidence="3">1.14.20.7</ecNumber>
    </recommendedName>
    <alternativeName>
        <fullName evidence="7">2-oxoglutarate dioxygenase (ethylene-forming)</fullName>
    </alternativeName>
    <alternativeName>
        <fullName evidence="8">2-oxoglutarate/L-arginine monooxygenase/decarboxylase (succinate-forming)</fullName>
    </alternativeName>
</protein>
<dbReference type="Pfam" id="PF03171">
    <property type="entry name" value="2OG-FeII_Oxy"/>
    <property type="match status" value="1"/>
</dbReference>